<evidence type="ECO:0000313" key="3">
    <source>
        <dbReference type="EMBL" id="KAA8901760.1"/>
    </source>
</evidence>
<name>A0A642URZ3_9ASCO</name>
<protein>
    <recommendedName>
        <fullName evidence="2">Rho-GAP domain-containing protein</fullName>
    </recommendedName>
</protein>
<dbReference type="PROSITE" id="PS50238">
    <property type="entry name" value="RHOGAP"/>
    <property type="match status" value="1"/>
</dbReference>
<evidence type="ECO:0000259" key="2">
    <source>
        <dbReference type="PROSITE" id="PS50238"/>
    </source>
</evidence>
<dbReference type="VEuPathDB" id="FungiDB:TRICI_006006"/>
<dbReference type="Proteomes" id="UP000761534">
    <property type="component" value="Unassembled WGS sequence"/>
</dbReference>
<dbReference type="GO" id="GO:0007165">
    <property type="term" value="P:signal transduction"/>
    <property type="evidence" value="ECO:0007669"/>
    <property type="project" value="InterPro"/>
</dbReference>
<feature type="compositionally biased region" description="Polar residues" evidence="1">
    <location>
        <begin position="131"/>
        <end position="140"/>
    </location>
</feature>
<keyword evidence="4" id="KW-1185">Reference proteome</keyword>
<dbReference type="OrthoDB" id="20689at2759"/>
<dbReference type="EMBL" id="SWFS01000481">
    <property type="protein sequence ID" value="KAA8901760.1"/>
    <property type="molecule type" value="Genomic_DNA"/>
</dbReference>
<feature type="compositionally biased region" description="Basic and acidic residues" evidence="1">
    <location>
        <begin position="185"/>
        <end position="199"/>
    </location>
</feature>
<proteinExistence type="predicted"/>
<dbReference type="SUPFAM" id="SSF48350">
    <property type="entry name" value="GTPase activation domain, GAP"/>
    <property type="match status" value="1"/>
</dbReference>
<evidence type="ECO:0000313" key="4">
    <source>
        <dbReference type="Proteomes" id="UP000761534"/>
    </source>
</evidence>
<feature type="compositionally biased region" description="Polar residues" evidence="1">
    <location>
        <begin position="154"/>
        <end position="178"/>
    </location>
</feature>
<evidence type="ECO:0000256" key="1">
    <source>
        <dbReference type="SAM" id="MobiDB-lite"/>
    </source>
</evidence>
<accession>A0A642URZ3</accession>
<feature type="domain" description="Rho-GAP" evidence="2">
    <location>
        <begin position="1"/>
        <end position="83"/>
    </location>
</feature>
<gene>
    <name evidence="3" type="ORF">TRICI_006006</name>
</gene>
<sequence length="232" mass="24973">MEVLFFFLNWTASFSHIDEETGSKMDAHNLATVITPNILYIKQPSGNGGSSGGSTNPNVEQGDAYFLSIESVNTLIEEQSQMAEVPQEVLSILHHTNLQSATSELTTKEIITRFEQYLKDDDAQAAVRAQKNATSPNANAGSGTPSPLPPGSGKNTSRSAAVRTSTMADVETMSTSGSRPAPIRVDTELAQRMAQDHEMQTSIKRVHSPSVNSPSNLSNTSPNPVDEAVERQ</sequence>
<dbReference type="Gene3D" id="1.10.555.10">
    <property type="entry name" value="Rho GTPase activation protein"/>
    <property type="match status" value="1"/>
</dbReference>
<dbReference type="InterPro" id="IPR008936">
    <property type="entry name" value="Rho_GTPase_activation_prot"/>
</dbReference>
<reference evidence="3" key="1">
    <citation type="journal article" date="2019" name="G3 (Bethesda)">
        <title>Genome Assemblies of Two Rare Opportunistic Yeast Pathogens: Diutina rugosa (syn. Candida rugosa) and Trichomonascus ciferrii (syn. Candida ciferrii).</title>
        <authorList>
            <person name="Mixao V."/>
            <person name="Saus E."/>
            <person name="Hansen A.P."/>
            <person name="Lass-Florl C."/>
            <person name="Gabaldon T."/>
        </authorList>
    </citation>
    <scope>NUCLEOTIDE SEQUENCE</scope>
    <source>
        <strain evidence="3">CBS 4856</strain>
    </source>
</reference>
<dbReference type="AlphaFoldDB" id="A0A642URZ3"/>
<organism evidence="3 4">
    <name type="scientific">Trichomonascus ciferrii</name>
    <dbReference type="NCBI Taxonomy" id="44093"/>
    <lineage>
        <taxon>Eukaryota</taxon>
        <taxon>Fungi</taxon>
        <taxon>Dikarya</taxon>
        <taxon>Ascomycota</taxon>
        <taxon>Saccharomycotina</taxon>
        <taxon>Dipodascomycetes</taxon>
        <taxon>Dipodascales</taxon>
        <taxon>Trichomonascaceae</taxon>
        <taxon>Trichomonascus</taxon>
        <taxon>Trichomonascus ciferrii complex</taxon>
    </lineage>
</organism>
<feature type="region of interest" description="Disordered" evidence="1">
    <location>
        <begin position="126"/>
        <end position="232"/>
    </location>
</feature>
<dbReference type="InterPro" id="IPR000198">
    <property type="entry name" value="RhoGAP_dom"/>
</dbReference>
<feature type="compositionally biased region" description="Low complexity" evidence="1">
    <location>
        <begin position="208"/>
        <end position="224"/>
    </location>
</feature>
<comment type="caution">
    <text evidence="3">The sequence shown here is derived from an EMBL/GenBank/DDBJ whole genome shotgun (WGS) entry which is preliminary data.</text>
</comment>